<dbReference type="GO" id="GO:0050661">
    <property type="term" value="F:NADP binding"/>
    <property type="evidence" value="ECO:0007669"/>
    <property type="project" value="UniProtKB-UniRule"/>
</dbReference>
<comment type="cofactor">
    <cofactor evidence="1 9">
        <name>FMN</name>
        <dbReference type="ChEBI" id="CHEBI:58210"/>
    </cofactor>
</comment>
<feature type="binding site" evidence="9">
    <location>
        <begin position="387"/>
        <end position="390"/>
    </location>
    <ligand>
        <name>FAD</name>
        <dbReference type="ChEBI" id="CHEBI:57692"/>
    </ligand>
</feature>
<dbReference type="SUPFAM" id="SSF63380">
    <property type="entry name" value="Riboflavin synthase domain-like"/>
    <property type="match status" value="1"/>
</dbReference>
<dbReference type="FunCoup" id="A0A0C3GDW9">
    <property type="interactions" value="456"/>
</dbReference>
<dbReference type="PANTHER" id="PTHR19384:SF10">
    <property type="entry name" value="NADPH-DEPENDENT DIFLAVIN OXIDOREDUCTASE 1"/>
    <property type="match status" value="1"/>
</dbReference>
<dbReference type="InterPro" id="IPR008254">
    <property type="entry name" value="Flavodoxin/NO_synth"/>
</dbReference>
<feature type="binding site" evidence="9">
    <location>
        <begin position="74"/>
        <end position="77"/>
    </location>
    <ligand>
        <name>FMN</name>
        <dbReference type="ChEBI" id="CHEBI:58210"/>
    </ligand>
</feature>
<dbReference type="GO" id="GO:0016651">
    <property type="term" value="F:oxidoreductase activity, acting on NAD(P)H"/>
    <property type="evidence" value="ECO:0007669"/>
    <property type="project" value="UniProtKB-UniRule"/>
</dbReference>
<dbReference type="OrthoDB" id="1856718at2759"/>
<evidence type="ECO:0000256" key="9">
    <source>
        <dbReference type="HAMAP-Rule" id="MF_03178"/>
    </source>
</evidence>
<evidence type="ECO:0000259" key="10">
    <source>
        <dbReference type="PROSITE" id="PS50902"/>
    </source>
</evidence>
<dbReference type="Gene3D" id="3.40.50.360">
    <property type="match status" value="1"/>
</dbReference>
<dbReference type="PROSITE" id="PS50902">
    <property type="entry name" value="FLAVODOXIN_LIKE"/>
    <property type="match status" value="1"/>
</dbReference>
<dbReference type="InterPro" id="IPR029039">
    <property type="entry name" value="Flavoprotein-like_sf"/>
</dbReference>
<evidence type="ECO:0000256" key="5">
    <source>
        <dbReference type="ARBA" id="ARBA00022643"/>
    </source>
</evidence>
<dbReference type="InterPro" id="IPR028879">
    <property type="entry name" value="NDOR1"/>
</dbReference>
<dbReference type="InterPro" id="IPR001094">
    <property type="entry name" value="Flavdoxin-like"/>
</dbReference>
<evidence type="ECO:0000256" key="6">
    <source>
        <dbReference type="ARBA" id="ARBA00022827"/>
    </source>
</evidence>
<evidence type="ECO:0000256" key="8">
    <source>
        <dbReference type="ARBA" id="ARBA00023002"/>
    </source>
</evidence>
<feature type="binding site" evidence="9">
    <location>
        <begin position="526"/>
        <end position="530"/>
    </location>
    <ligand>
        <name>NADP(+)</name>
        <dbReference type="ChEBI" id="CHEBI:58349"/>
    </ligand>
</feature>
<dbReference type="Proteomes" id="UP000054166">
    <property type="component" value="Unassembled WGS sequence"/>
</dbReference>
<evidence type="ECO:0000313" key="13">
    <source>
        <dbReference type="Proteomes" id="UP000054166"/>
    </source>
</evidence>
<comment type="similarity">
    <text evidence="9">In the C-terminal section; belongs to the flavoprotein pyridine nucleotide cytochrome reductase family.</text>
</comment>
<sequence>MNSSLNHDEQSATDYADDRSLLILYATETGTAQNAADRIARECRRIHFKCRLSSMNAYPLSDLISENLIIFVVSTTGSGTEPRSMTPLWQQLLRSDLPPDLFEDLAYASFGLGDSSYERFCWPSKLLARRLESLGGTELCKRGDGDEQDSLGIEGTLEPWIDSLLQSLLRLYPLSPGVDIISTKDTPLPRASLHEVSEDSFKSLEDPLVTDNNYHTGTIRCNRRITADDWDQDVRHFEFDFVDNIQYNPGDVAVIHPEASPVEVESFLILMGWVNSADTLYQIEHSMLDQSLPDHLPPVATLRQIVTRYVDFNAVPRRSFFQLLRRFTSDELEQETLDDFLSKEGADDLYEYCFRVRRTIQEVLTEFRSAKIPKEYIFDLFPPMRPREFSIASSIRRHPHQIHLCVAIVKYQTKLRISRRGVCTTFLAALHPGDSLRIRLNKGLITLPKDTTIPIICVGPGTGVAPMRAVIEDRIDHGSTQNTLYFGCRHATKDQHYCSEFQSYATKRDVRYRVACSRDGPEGVKRTYVQDLIEVDGDFIWKMLGTNNGGLYISGSSNKMPAGVKRAVRIAAQKHGGKTEDEARDFITKMEREGRLIEECWN</sequence>
<evidence type="ECO:0000256" key="4">
    <source>
        <dbReference type="ARBA" id="ARBA00022630"/>
    </source>
</evidence>
<dbReference type="Pfam" id="PF00175">
    <property type="entry name" value="NAD_binding_1"/>
    <property type="match status" value="1"/>
</dbReference>
<reference evidence="12 13" key="1">
    <citation type="submission" date="2014-04" db="EMBL/GenBank/DDBJ databases">
        <authorList>
            <consortium name="DOE Joint Genome Institute"/>
            <person name="Kuo A."/>
            <person name="Tarkka M."/>
            <person name="Buscot F."/>
            <person name="Kohler A."/>
            <person name="Nagy L.G."/>
            <person name="Floudas D."/>
            <person name="Copeland A."/>
            <person name="Barry K.W."/>
            <person name="Cichocki N."/>
            <person name="Veneault-Fourrey C."/>
            <person name="LaButti K."/>
            <person name="Lindquist E.A."/>
            <person name="Lipzen A."/>
            <person name="Lundell T."/>
            <person name="Morin E."/>
            <person name="Murat C."/>
            <person name="Sun H."/>
            <person name="Tunlid A."/>
            <person name="Henrissat B."/>
            <person name="Grigoriev I.V."/>
            <person name="Hibbett D.S."/>
            <person name="Martin F."/>
            <person name="Nordberg H.P."/>
            <person name="Cantor M.N."/>
            <person name="Hua S.X."/>
        </authorList>
    </citation>
    <scope>NUCLEOTIDE SEQUENCE [LARGE SCALE GENOMIC DNA]</scope>
    <source>
        <strain evidence="12 13">F 1598</strain>
    </source>
</reference>
<evidence type="ECO:0000256" key="3">
    <source>
        <dbReference type="ARBA" id="ARBA00022490"/>
    </source>
</evidence>
<comment type="subcellular location">
    <subcellularLocation>
        <location evidence="9">Cytoplasm</location>
    </subcellularLocation>
    <subcellularLocation>
        <location evidence="9">Mitochondrion</location>
    </subcellularLocation>
    <text evidence="9">Relocalizes to mitochondria after H(2)O(2) exposure.</text>
</comment>
<dbReference type="GO" id="GO:0016226">
    <property type="term" value="P:iron-sulfur cluster assembly"/>
    <property type="evidence" value="ECO:0007669"/>
    <property type="project" value="UniProtKB-UniRule"/>
</dbReference>
<comment type="similarity">
    <text evidence="9">In the N-terminal section; belongs to the flavodoxin family.</text>
</comment>
<dbReference type="PROSITE" id="PS51384">
    <property type="entry name" value="FAD_FR"/>
    <property type="match status" value="1"/>
</dbReference>
<dbReference type="Pfam" id="PF00258">
    <property type="entry name" value="Flavodoxin_1"/>
    <property type="match status" value="1"/>
</dbReference>
<dbReference type="GO" id="GO:0010181">
    <property type="term" value="F:FMN binding"/>
    <property type="evidence" value="ECO:0007669"/>
    <property type="project" value="UniProtKB-UniRule"/>
</dbReference>
<dbReference type="PRINTS" id="PR00371">
    <property type="entry name" value="FPNCR"/>
</dbReference>
<name>A0A0C3GDW9_PILCF</name>
<dbReference type="InterPro" id="IPR017927">
    <property type="entry name" value="FAD-bd_FR_type"/>
</dbReference>
<keyword evidence="8 9" id="KW-0560">Oxidoreductase</keyword>
<comment type="subunit">
    <text evidence="9">Interacts with DRE2; as part of the cytosolic iron-sulfur (Fe-S) protein assembly (CIA) machinery.</text>
</comment>
<dbReference type="Gene3D" id="2.40.30.10">
    <property type="entry name" value="Translation factors"/>
    <property type="match status" value="1"/>
</dbReference>
<evidence type="ECO:0000259" key="11">
    <source>
        <dbReference type="PROSITE" id="PS51384"/>
    </source>
</evidence>
<keyword evidence="4 9" id="KW-0285">Flavoprotein</keyword>
<organism evidence="12 13">
    <name type="scientific">Piloderma croceum (strain F 1598)</name>
    <dbReference type="NCBI Taxonomy" id="765440"/>
    <lineage>
        <taxon>Eukaryota</taxon>
        <taxon>Fungi</taxon>
        <taxon>Dikarya</taxon>
        <taxon>Basidiomycota</taxon>
        <taxon>Agaricomycotina</taxon>
        <taxon>Agaricomycetes</taxon>
        <taxon>Agaricomycetidae</taxon>
        <taxon>Atheliales</taxon>
        <taxon>Atheliaceae</taxon>
        <taxon>Piloderma</taxon>
    </lineage>
</organism>
<feature type="domain" description="Flavodoxin-like" evidence="10">
    <location>
        <begin position="21"/>
        <end position="165"/>
    </location>
</feature>
<keyword evidence="5 9" id="KW-0288">FMN</keyword>
<dbReference type="Gene3D" id="3.40.50.80">
    <property type="entry name" value="Nucleotide-binding domain of ferredoxin-NADP reductase (FNR) module"/>
    <property type="match status" value="1"/>
</dbReference>
<dbReference type="Pfam" id="PF00667">
    <property type="entry name" value="FAD_binding_1"/>
    <property type="match status" value="1"/>
</dbReference>
<dbReference type="EC" id="1.18.1.-" evidence="9"/>
<dbReference type="EMBL" id="KN832974">
    <property type="protein sequence ID" value="KIM89889.1"/>
    <property type="molecule type" value="Genomic_DNA"/>
</dbReference>
<dbReference type="HOGENOM" id="CLU_001570_17_6_1"/>
<gene>
    <name evidence="9" type="primary">TAH18</name>
    <name evidence="12" type="ORF">PILCRDRAFT_812670</name>
</gene>
<evidence type="ECO:0000256" key="1">
    <source>
        <dbReference type="ARBA" id="ARBA00001917"/>
    </source>
</evidence>
<dbReference type="GO" id="GO:0005739">
    <property type="term" value="C:mitochondrion"/>
    <property type="evidence" value="ECO:0007669"/>
    <property type="project" value="UniProtKB-SubCell"/>
</dbReference>
<dbReference type="PRINTS" id="PR00369">
    <property type="entry name" value="FLAVODOXIN"/>
</dbReference>
<feature type="domain" description="FAD-binding FR-type" evidence="11">
    <location>
        <begin position="212"/>
        <end position="448"/>
    </location>
</feature>
<accession>A0A0C3GDW9</accession>
<dbReference type="InParanoid" id="A0A0C3GDW9"/>
<evidence type="ECO:0000256" key="2">
    <source>
        <dbReference type="ARBA" id="ARBA00001974"/>
    </source>
</evidence>
<dbReference type="STRING" id="765440.A0A0C3GDW9"/>
<keyword evidence="3 9" id="KW-0963">Cytoplasm</keyword>
<keyword evidence="9" id="KW-0496">Mitochondrion</keyword>
<dbReference type="InterPro" id="IPR001433">
    <property type="entry name" value="OxRdtase_FAD/NAD-bd"/>
</dbReference>
<dbReference type="InterPro" id="IPR001709">
    <property type="entry name" value="Flavoprot_Pyr_Nucl_cyt_Rdtase"/>
</dbReference>
<comment type="function">
    <text evidence="9">NADPH-dependent reductase which is a central component of the cytosolic iron-sulfur (Fe-S) protein assembly (CIA) machinery. Transfers electrons from NADPH via its FAD and FMN prosthetic groups to the [2Fe-2S] cluster of DRE2, another key component of the CIA machinery. In turn, this reduced cluster provides electrons for assembly of cytosolic iron-sulfur cluster proteins. Positively controls H(2)O(2)-induced cell death.</text>
</comment>
<dbReference type="SUPFAM" id="SSF52218">
    <property type="entry name" value="Flavoproteins"/>
    <property type="match status" value="1"/>
</dbReference>
<dbReference type="InterPro" id="IPR003097">
    <property type="entry name" value="CysJ-like_FAD-binding"/>
</dbReference>
<feature type="binding site" evidence="9">
    <location>
        <begin position="112"/>
        <end position="121"/>
    </location>
    <ligand>
        <name>FMN</name>
        <dbReference type="ChEBI" id="CHEBI:58210"/>
    </ligand>
</feature>
<keyword evidence="7 9" id="KW-0521">NADP</keyword>
<comment type="similarity">
    <text evidence="9">Belongs to the NADPH-dependent diflavin oxidoreductase NDOR1 family.</text>
</comment>
<dbReference type="Gene3D" id="1.20.990.10">
    <property type="entry name" value="NADPH-cytochrome p450 Reductase, Chain A, domain 3"/>
    <property type="match status" value="1"/>
</dbReference>
<dbReference type="InterPro" id="IPR023173">
    <property type="entry name" value="NADPH_Cyt_P450_Rdtase_alpha"/>
</dbReference>
<reference evidence="13" key="2">
    <citation type="submission" date="2015-01" db="EMBL/GenBank/DDBJ databases">
        <title>Evolutionary Origins and Diversification of the Mycorrhizal Mutualists.</title>
        <authorList>
            <consortium name="DOE Joint Genome Institute"/>
            <consortium name="Mycorrhizal Genomics Consortium"/>
            <person name="Kohler A."/>
            <person name="Kuo A."/>
            <person name="Nagy L.G."/>
            <person name="Floudas D."/>
            <person name="Copeland A."/>
            <person name="Barry K.W."/>
            <person name="Cichocki N."/>
            <person name="Veneault-Fourrey C."/>
            <person name="LaButti K."/>
            <person name="Lindquist E.A."/>
            <person name="Lipzen A."/>
            <person name="Lundell T."/>
            <person name="Morin E."/>
            <person name="Murat C."/>
            <person name="Riley R."/>
            <person name="Ohm R."/>
            <person name="Sun H."/>
            <person name="Tunlid A."/>
            <person name="Henrissat B."/>
            <person name="Grigoriev I.V."/>
            <person name="Hibbett D.S."/>
            <person name="Martin F."/>
        </authorList>
    </citation>
    <scope>NUCLEOTIDE SEQUENCE [LARGE SCALE GENOMIC DNA]</scope>
    <source>
        <strain evidence="13">F 1598</strain>
    </source>
</reference>
<dbReference type="HAMAP" id="MF_03178">
    <property type="entry name" value="NDOR1"/>
    <property type="match status" value="1"/>
</dbReference>
<feature type="binding site" evidence="9">
    <location>
        <position position="601"/>
    </location>
    <ligand>
        <name>FAD</name>
        <dbReference type="ChEBI" id="CHEBI:57692"/>
    </ligand>
</feature>
<evidence type="ECO:0000256" key="7">
    <source>
        <dbReference type="ARBA" id="ARBA00022857"/>
    </source>
</evidence>
<feature type="binding site" evidence="9">
    <location>
        <begin position="27"/>
        <end position="32"/>
    </location>
    <ligand>
        <name>FMN</name>
        <dbReference type="ChEBI" id="CHEBI:58210"/>
    </ligand>
</feature>
<dbReference type="InterPro" id="IPR039261">
    <property type="entry name" value="FNR_nucleotide-bd"/>
</dbReference>
<feature type="binding site" evidence="9">
    <location>
        <position position="462"/>
    </location>
    <ligand>
        <name>NADP(+)</name>
        <dbReference type="ChEBI" id="CHEBI:58349"/>
    </ligand>
</feature>
<comment type="catalytic activity">
    <reaction evidence="9">
        <text>2 oxidized [2Fe-2S]-[protein] + NADPH = 2 reduced [2Fe-2S]-[protein] + NADP(+) + H(+)</text>
        <dbReference type="Rhea" id="RHEA:67716"/>
        <dbReference type="Rhea" id="RHEA-COMP:17327"/>
        <dbReference type="Rhea" id="RHEA-COMP:17328"/>
        <dbReference type="ChEBI" id="CHEBI:15378"/>
        <dbReference type="ChEBI" id="CHEBI:33737"/>
        <dbReference type="ChEBI" id="CHEBI:33738"/>
        <dbReference type="ChEBI" id="CHEBI:57783"/>
        <dbReference type="ChEBI" id="CHEBI:58349"/>
    </reaction>
</comment>
<dbReference type="SUPFAM" id="SSF52343">
    <property type="entry name" value="Ferredoxin reductase-like, C-terminal NADP-linked domain"/>
    <property type="match status" value="1"/>
</dbReference>
<feature type="binding site" evidence="9">
    <location>
        <begin position="421"/>
        <end position="424"/>
    </location>
    <ligand>
        <name>FAD</name>
        <dbReference type="ChEBI" id="CHEBI:57692"/>
    </ligand>
</feature>
<feature type="binding site" evidence="9">
    <location>
        <position position="147"/>
    </location>
    <ligand>
        <name>FMN</name>
        <dbReference type="ChEBI" id="CHEBI:58210"/>
    </ligand>
</feature>
<comment type="cofactor">
    <cofactor evidence="2 9">
        <name>FAD</name>
        <dbReference type="ChEBI" id="CHEBI:57692"/>
    </cofactor>
</comment>
<comment type="caution">
    <text evidence="9">Lacks conserved residue(s) required for the propagation of feature annotation.</text>
</comment>
<feature type="binding site" evidence="9">
    <location>
        <position position="357"/>
    </location>
    <ligand>
        <name>FAD</name>
        <dbReference type="ChEBI" id="CHEBI:57692"/>
    </ligand>
</feature>
<dbReference type="GO" id="GO:0160246">
    <property type="term" value="F:NADPH-iron-sulfur [2Fe-2S] protein oxidoreductase activity"/>
    <property type="evidence" value="ECO:0007669"/>
    <property type="project" value="InterPro"/>
</dbReference>
<dbReference type="PANTHER" id="PTHR19384">
    <property type="entry name" value="NITRIC OXIDE SYNTHASE-RELATED"/>
    <property type="match status" value="1"/>
</dbReference>
<dbReference type="GO" id="GO:0050660">
    <property type="term" value="F:flavin adenine dinucleotide binding"/>
    <property type="evidence" value="ECO:0007669"/>
    <property type="project" value="UniProtKB-UniRule"/>
</dbReference>
<dbReference type="InterPro" id="IPR017938">
    <property type="entry name" value="Riboflavin_synthase-like_b-brl"/>
</dbReference>
<keyword evidence="13" id="KW-1185">Reference proteome</keyword>
<keyword evidence="6 9" id="KW-0274">FAD</keyword>
<evidence type="ECO:0000313" key="12">
    <source>
        <dbReference type="EMBL" id="KIM89889.1"/>
    </source>
</evidence>
<proteinExistence type="inferred from homology"/>
<dbReference type="GO" id="GO:0005829">
    <property type="term" value="C:cytosol"/>
    <property type="evidence" value="ECO:0007669"/>
    <property type="project" value="TreeGrafter"/>
</dbReference>
<feature type="binding site" evidence="9">
    <location>
        <begin position="517"/>
        <end position="518"/>
    </location>
    <ligand>
        <name>NADP(+)</name>
        <dbReference type="ChEBI" id="CHEBI:58349"/>
    </ligand>
</feature>
<dbReference type="AlphaFoldDB" id="A0A0C3GDW9"/>
<protein>
    <recommendedName>
        <fullName evidence="9">NADPH-dependent diflavin oxidoreductase 1</fullName>
        <ecNumber evidence="9">1.18.1.-</ecNumber>
    </recommendedName>
    <alternativeName>
        <fullName evidence="9">NADPH-dependent FMN and FAD-containing oxidoreductase</fullName>
    </alternativeName>
</protein>